<comment type="caution">
    <text evidence="2">The sequence shown here is derived from an EMBL/GenBank/DDBJ whole genome shotgun (WGS) entry which is preliminary data.</text>
</comment>
<keyword evidence="1" id="KW-1133">Transmembrane helix</keyword>
<gene>
    <name evidence="2" type="ORF">DPX16_14689</name>
</gene>
<keyword evidence="1" id="KW-0472">Membrane</keyword>
<keyword evidence="3" id="KW-1185">Reference proteome</keyword>
<keyword evidence="1" id="KW-0812">Transmembrane</keyword>
<accession>A0A3N0XNY9</accession>
<dbReference type="Proteomes" id="UP000281406">
    <property type="component" value="Unassembled WGS sequence"/>
</dbReference>
<name>A0A3N0XNY9_ANAGA</name>
<reference evidence="2 3" key="1">
    <citation type="submission" date="2018-10" db="EMBL/GenBank/DDBJ databases">
        <title>Genome assembly for a Yunnan-Guizhou Plateau 3E fish, Anabarilius grahami (Regan), and its evolutionary and genetic applications.</title>
        <authorList>
            <person name="Jiang W."/>
        </authorList>
    </citation>
    <scope>NUCLEOTIDE SEQUENCE [LARGE SCALE GENOMIC DNA]</scope>
    <source>
        <strain evidence="2">AG-KIZ</strain>
        <tissue evidence="2">Muscle</tissue>
    </source>
</reference>
<organism evidence="2 3">
    <name type="scientific">Anabarilius grahami</name>
    <name type="common">Kanglang fish</name>
    <name type="synonym">Barilius grahami</name>
    <dbReference type="NCBI Taxonomy" id="495550"/>
    <lineage>
        <taxon>Eukaryota</taxon>
        <taxon>Metazoa</taxon>
        <taxon>Chordata</taxon>
        <taxon>Craniata</taxon>
        <taxon>Vertebrata</taxon>
        <taxon>Euteleostomi</taxon>
        <taxon>Actinopterygii</taxon>
        <taxon>Neopterygii</taxon>
        <taxon>Teleostei</taxon>
        <taxon>Ostariophysi</taxon>
        <taxon>Cypriniformes</taxon>
        <taxon>Xenocyprididae</taxon>
        <taxon>Xenocypridinae</taxon>
        <taxon>Xenocypridinae incertae sedis</taxon>
        <taxon>Anabarilius</taxon>
    </lineage>
</organism>
<dbReference type="EMBL" id="RJVU01067364">
    <property type="protein sequence ID" value="ROI83747.1"/>
    <property type="molecule type" value="Genomic_DNA"/>
</dbReference>
<evidence type="ECO:0000313" key="3">
    <source>
        <dbReference type="Proteomes" id="UP000281406"/>
    </source>
</evidence>
<proteinExistence type="predicted"/>
<protein>
    <submittedName>
        <fullName evidence="2">Uncharacterized protein</fullName>
    </submittedName>
</protein>
<dbReference type="PANTHER" id="PTHR31025:SF27">
    <property type="entry name" value="SI:CH211-193K19.2-RELATED"/>
    <property type="match status" value="1"/>
</dbReference>
<dbReference type="PANTHER" id="PTHR31025">
    <property type="entry name" value="SI:CH211-196P9.1-RELATED"/>
    <property type="match status" value="1"/>
</dbReference>
<feature type="transmembrane region" description="Helical" evidence="1">
    <location>
        <begin position="97"/>
        <end position="118"/>
    </location>
</feature>
<evidence type="ECO:0000313" key="2">
    <source>
        <dbReference type="EMBL" id="ROI83747.1"/>
    </source>
</evidence>
<evidence type="ECO:0000256" key="1">
    <source>
        <dbReference type="SAM" id="Phobius"/>
    </source>
</evidence>
<dbReference type="OrthoDB" id="8895157at2759"/>
<dbReference type="AlphaFoldDB" id="A0A3N0XNY9"/>
<sequence length="158" mass="17805">MDADFKEFMNLTSVSEIEHKSTLKVIYMPALSPVELQIDEPCITLYPVNSFLFCVFVQATEDAENENANTVMGIYTIRRGDSTGTEDIGVVIEGIKVLSNLDCVILAFIMLIGLIYALDLSFPDNLKYTFEFIQKILMNLDGHKLNAKIQQLKIKLFA</sequence>